<evidence type="ECO:0000313" key="3">
    <source>
        <dbReference type="Proteomes" id="UP000192578"/>
    </source>
</evidence>
<keyword evidence="1" id="KW-0812">Transmembrane</keyword>
<keyword evidence="3" id="KW-1185">Reference proteome</keyword>
<gene>
    <name evidence="2" type="ORF">BV898_06139</name>
</gene>
<feature type="transmembrane region" description="Helical" evidence="1">
    <location>
        <begin position="56"/>
        <end position="77"/>
    </location>
</feature>
<dbReference type="Proteomes" id="UP000192578">
    <property type="component" value="Unassembled WGS sequence"/>
</dbReference>
<proteinExistence type="predicted"/>
<name>A0A1W0WXD8_HYPEX</name>
<feature type="transmembrane region" description="Helical" evidence="1">
    <location>
        <begin position="26"/>
        <end position="44"/>
    </location>
</feature>
<evidence type="ECO:0000313" key="2">
    <source>
        <dbReference type="EMBL" id="OQV19869.1"/>
    </source>
</evidence>
<dbReference type="EMBL" id="MTYJ01000035">
    <property type="protein sequence ID" value="OQV19869.1"/>
    <property type="molecule type" value="Genomic_DNA"/>
</dbReference>
<organism evidence="2 3">
    <name type="scientific">Hypsibius exemplaris</name>
    <name type="common">Freshwater tardigrade</name>
    <dbReference type="NCBI Taxonomy" id="2072580"/>
    <lineage>
        <taxon>Eukaryota</taxon>
        <taxon>Metazoa</taxon>
        <taxon>Ecdysozoa</taxon>
        <taxon>Tardigrada</taxon>
        <taxon>Eutardigrada</taxon>
        <taxon>Parachela</taxon>
        <taxon>Hypsibioidea</taxon>
        <taxon>Hypsibiidae</taxon>
        <taxon>Hypsibius</taxon>
    </lineage>
</organism>
<sequence length="172" mass="19376">MTWAVITHLTALTSEPQSTRQYSIKICGYEFISSIFFVPLGVVFSNIGRADQEFRLFGNIFSTIGVLFLIGGIHLALGLATNKILFVHIWFVIETFLVVFHLVLLGLLTRIIELNGDLDRNPDPNVLIAVFYGVWFTFGFISLLIQGLCTGLMVRYRGLMVEGKLAQDTHKY</sequence>
<dbReference type="AlphaFoldDB" id="A0A1W0WXD8"/>
<feature type="transmembrane region" description="Helical" evidence="1">
    <location>
        <begin position="89"/>
        <end position="112"/>
    </location>
</feature>
<keyword evidence="1" id="KW-1133">Transmembrane helix</keyword>
<reference evidence="3" key="1">
    <citation type="submission" date="2017-01" db="EMBL/GenBank/DDBJ databases">
        <title>Comparative genomics of anhydrobiosis in the tardigrade Hypsibius dujardini.</title>
        <authorList>
            <person name="Yoshida Y."/>
            <person name="Koutsovoulos G."/>
            <person name="Laetsch D."/>
            <person name="Stevens L."/>
            <person name="Kumar S."/>
            <person name="Horikawa D."/>
            <person name="Ishino K."/>
            <person name="Komine S."/>
            <person name="Tomita M."/>
            <person name="Blaxter M."/>
            <person name="Arakawa K."/>
        </authorList>
    </citation>
    <scope>NUCLEOTIDE SEQUENCE [LARGE SCALE GENOMIC DNA]</scope>
    <source>
        <strain evidence="3">Z151</strain>
    </source>
</reference>
<feature type="transmembrane region" description="Helical" evidence="1">
    <location>
        <begin position="132"/>
        <end position="154"/>
    </location>
</feature>
<evidence type="ECO:0000256" key="1">
    <source>
        <dbReference type="SAM" id="Phobius"/>
    </source>
</evidence>
<protein>
    <submittedName>
        <fullName evidence="2">Uncharacterized protein</fullName>
    </submittedName>
</protein>
<keyword evidence="1" id="KW-0472">Membrane</keyword>
<comment type="caution">
    <text evidence="2">The sequence shown here is derived from an EMBL/GenBank/DDBJ whole genome shotgun (WGS) entry which is preliminary data.</text>
</comment>
<accession>A0A1W0WXD8</accession>